<gene>
    <name evidence="4" type="primary">xyoA</name>
    <name evidence="4" type="ORF">J8TS2_14450</name>
</gene>
<dbReference type="PANTHER" id="PTHR43762">
    <property type="entry name" value="L-GULONOLACTONE OXIDASE"/>
    <property type="match status" value="1"/>
</dbReference>
<dbReference type="Gene3D" id="1.10.45.10">
    <property type="entry name" value="Vanillyl-alcohol Oxidase, Chain A, domain 4"/>
    <property type="match status" value="1"/>
</dbReference>
<dbReference type="Pfam" id="PF01565">
    <property type="entry name" value="FAD_binding_4"/>
    <property type="match status" value="1"/>
</dbReference>
<comment type="caution">
    <text evidence="4">The sequence shown here is derived from an EMBL/GenBank/DDBJ whole genome shotgun (WGS) entry which is preliminary data.</text>
</comment>
<dbReference type="Gene3D" id="3.30.70.2520">
    <property type="match status" value="1"/>
</dbReference>
<evidence type="ECO:0000313" key="5">
    <source>
        <dbReference type="Proteomes" id="UP000679950"/>
    </source>
</evidence>
<proteinExistence type="predicted"/>
<dbReference type="PANTHER" id="PTHR43762:SF1">
    <property type="entry name" value="D-ARABINONO-1,4-LACTONE OXIDASE"/>
    <property type="match status" value="1"/>
</dbReference>
<dbReference type="InterPro" id="IPR036318">
    <property type="entry name" value="FAD-bd_PCMH-like_sf"/>
</dbReference>
<reference evidence="4 5" key="1">
    <citation type="submission" date="2021-03" db="EMBL/GenBank/DDBJ databases">
        <title>Antimicrobial resistance genes in bacteria isolated from Japanese honey, and their potential for conferring macrolide and lincosamide resistance in the American foulbrood pathogen Paenibacillus larvae.</title>
        <authorList>
            <person name="Okamoto M."/>
            <person name="Kumagai M."/>
            <person name="Kanamori H."/>
            <person name="Takamatsu D."/>
        </authorList>
    </citation>
    <scope>NUCLEOTIDE SEQUENCE [LARGE SCALE GENOMIC DNA]</scope>
    <source>
        <strain evidence="4 5">J8TS2</strain>
    </source>
</reference>
<dbReference type="EMBL" id="BORB01000009">
    <property type="protein sequence ID" value="GIN57126.1"/>
    <property type="molecule type" value="Genomic_DNA"/>
</dbReference>
<evidence type="ECO:0000259" key="3">
    <source>
        <dbReference type="PROSITE" id="PS51387"/>
    </source>
</evidence>
<organism evidence="4 5">
    <name type="scientific">Lederbergia ruris</name>
    <dbReference type="NCBI Taxonomy" id="217495"/>
    <lineage>
        <taxon>Bacteria</taxon>
        <taxon>Bacillati</taxon>
        <taxon>Bacillota</taxon>
        <taxon>Bacilli</taxon>
        <taxon>Bacillales</taxon>
        <taxon>Bacillaceae</taxon>
        <taxon>Lederbergia</taxon>
    </lineage>
</organism>
<dbReference type="InterPro" id="IPR016171">
    <property type="entry name" value="Vanillyl_alc_oxidase_C-sub2"/>
</dbReference>
<evidence type="ECO:0000256" key="2">
    <source>
        <dbReference type="ARBA" id="ARBA00023002"/>
    </source>
</evidence>
<dbReference type="Gene3D" id="3.30.70.2530">
    <property type="match status" value="1"/>
</dbReference>
<dbReference type="Gene3D" id="3.30.465.10">
    <property type="match status" value="1"/>
</dbReference>
<dbReference type="InterPro" id="IPR016167">
    <property type="entry name" value="FAD-bd_PCMH_sub1"/>
</dbReference>
<dbReference type="RefSeq" id="WP_212965953.1">
    <property type="nucleotide sequence ID" value="NZ_BORB01000009.1"/>
</dbReference>
<keyword evidence="2" id="KW-0560">Oxidoreductase</keyword>
<evidence type="ECO:0000313" key="4">
    <source>
        <dbReference type="EMBL" id="GIN57126.1"/>
    </source>
</evidence>
<dbReference type="SUPFAM" id="SSF56176">
    <property type="entry name" value="FAD-binding/transporter-associated domain-like"/>
    <property type="match status" value="1"/>
</dbReference>
<dbReference type="Gene3D" id="3.30.43.10">
    <property type="entry name" value="Uridine Diphospho-n-acetylenolpyruvylglucosamine Reductase, domain 2"/>
    <property type="match status" value="1"/>
</dbReference>
<dbReference type="InterPro" id="IPR016169">
    <property type="entry name" value="FAD-bd_PCMH_sub2"/>
</dbReference>
<dbReference type="InterPro" id="IPR010031">
    <property type="entry name" value="FAD_lactone_oxidase-like"/>
</dbReference>
<evidence type="ECO:0000256" key="1">
    <source>
        <dbReference type="ARBA" id="ARBA00022630"/>
    </source>
</evidence>
<dbReference type="Pfam" id="PF04030">
    <property type="entry name" value="ALO"/>
    <property type="match status" value="1"/>
</dbReference>
<dbReference type="InterPro" id="IPR016166">
    <property type="entry name" value="FAD-bd_PCMH"/>
</dbReference>
<sequence length="417" mass="47457">MKQQKNWAGNLIYQAKHWYEPRNVEEIQQIVKEATHVRVVGSRHSFNDIADSDDTILSLGNLNRVLDFNQEKQTVTIEGGLRYGELSSFLEERGFALPNLASLPHISVAGACATATHGSGDHNQCLSSSVRAMKVVIANGEIVEFSQDKNREEWQGAAVHLGALGVIIELTLAVIPSYQVSQYVYEHLPFVQLAGHLDEIFSSAYSVSLFTDWKQSVINQVWLKQLSDDKTSVRSELYGALPAKANAHPIQGIESMNCTEQMGVDGPWFDRLPHFRLDFMPSSGSELQSEYLIPRQYAMESLQVIREMRALISPLLHVNEIRSVAKDDFWLSPSYQQDVIGIHFTWKDNWQAVQQVLPQIEAALEPFQARPHWGKVFTMPKERVQSFYERLPEFRQLLVEHDSAGKFRNAFINHYIF</sequence>
<dbReference type="InterPro" id="IPR006094">
    <property type="entry name" value="Oxid_FAD_bind_N"/>
</dbReference>
<dbReference type="Proteomes" id="UP000679950">
    <property type="component" value="Unassembled WGS sequence"/>
</dbReference>
<dbReference type="PIRSF" id="PIRSF000136">
    <property type="entry name" value="LGO_GLO"/>
    <property type="match status" value="1"/>
</dbReference>
<dbReference type="PROSITE" id="PS51387">
    <property type="entry name" value="FAD_PCMH"/>
    <property type="match status" value="1"/>
</dbReference>
<accession>A0ABQ4KGN4</accession>
<name>A0ABQ4KGN4_9BACI</name>
<feature type="domain" description="FAD-binding PCMH-type" evidence="3">
    <location>
        <begin position="11"/>
        <end position="177"/>
    </location>
</feature>
<protein>
    <submittedName>
        <fullName evidence="4">Xylitol oxidase</fullName>
    </submittedName>
</protein>
<keyword evidence="5" id="KW-1185">Reference proteome</keyword>
<keyword evidence="1" id="KW-0285">Flavoprotein</keyword>
<dbReference type="InterPro" id="IPR007173">
    <property type="entry name" value="ALO_C"/>
</dbReference>